<evidence type="ECO:0000256" key="1">
    <source>
        <dbReference type="ARBA" id="ARBA00022723"/>
    </source>
</evidence>
<dbReference type="GO" id="GO:0003824">
    <property type="term" value="F:catalytic activity"/>
    <property type="evidence" value="ECO:0007669"/>
    <property type="project" value="InterPro"/>
</dbReference>
<keyword evidence="3" id="KW-1185">Reference proteome</keyword>
<accession>A0A918JK34</accession>
<dbReference type="GO" id="GO:0008198">
    <property type="term" value="F:ferrous iron binding"/>
    <property type="evidence" value="ECO:0007669"/>
    <property type="project" value="InterPro"/>
</dbReference>
<dbReference type="SUPFAM" id="SSF54593">
    <property type="entry name" value="Glyoxalase/Bleomycin resistance protein/Dihydroxybiphenyl dioxygenase"/>
    <property type="match status" value="1"/>
</dbReference>
<dbReference type="PROSITE" id="PS00082">
    <property type="entry name" value="EXTRADIOL_DIOXYGENAS"/>
    <property type="match status" value="1"/>
</dbReference>
<keyword evidence="1" id="KW-0479">Metal-binding</keyword>
<dbReference type="Gene3D" id="3.10.180.10">
    <property type="entry name" value="2,3-Dihydroxybiphenyl 1,2-Dioxygenase, domain 1"/>
    <property type="match status" value="1"/>
</dbReference>
<organism evidence="2 3">
    <name type="scientific">Advenella faeciporci</name>
    <dbReference type="NCBI Taxonomy" id="797535"/>
    <lineage>
        <taxon>Bacteria</taxon>
        <taxon>Pseudomonadati</taxon>
        <taxon>Pseudomonadota</taxon>
        <taxon>Betaproteobacteria</taxon>
        <taxon>Burkholderiales</taxon>
        <taxon>Alcaligenaceae</taxon>
    </lineage>
</organism>
<reference evidence="2" key="2">
    <citation type="submission" date="2020-09" db="EMBL/GenBank/DDBJ databases">
        <authorList>
            <person name="Sun Q."/>
            <person name="Kim S."/>
        </authorList>
    </citation>
    <scope>NUCLEOTIDE SEQUENCE</scope>
    <source>
        <strain evidence="2">KCTC 23732</strain>
    </source>
</reference>
<name>A0A918JK34_9BURK</name>
<dbReference type="InterPro" id="IPR029068">
    <property type="entry name" value="Glyas_Bleomycin-R_OHBP_Dase"/>
</dbReference>
<comment type="caution">
    <text evidence="2">The sequence shown here is derived from an EMBL/GenBank/DDBJ whole genome shotgun (WGS) entry which is preliminary data.</text>
</comment>
<protein>
    <submittedName>
        <fullName evidence="2">Uncharacterized protein</fullName>
    </submittedName>
</protein>
<dbReference type="EMBL" id="BMYS01000005">
    <property type="protein sequence ID" value="GGW82654.1"/>
    <property type="molecule type" value="Genomic_DNA"/>
</dbReference>
<evidence type="ECO:0000313" key="3">
    <source>
        <dbReference type="Proteomes" id="UP000608345"/>
    </source>
</evidence>
<dbReference type="Proteomes" id="UP000608345">
    <property type="component" value="Unassembled WGS sequence"/>
</dbReference>
<evidence type="ECO:0000313" key="2">
    <source>
        <dbReference type="EMBL" id="GGW82654.1"/>
    </source>
</evidence>
<dbReference type="AlphaFoldDB" id="A0A918JK34"/>
<gene>
    <name evidence="2" type="ORF">GCM10011450_10650</name>
</gene>
<reference evidence="2" key="1">
    <citation type="journal article" date="2014" name="Int. J. Syst. Evol. Microbiol.">
        <title>Complete genome sequence of Corynebacterium casei LMG S-19264T (=DSM 44701T), isolated from a smear-ripened cheese.</title>
        <authorList>
            <consortium name="US DOE Joint Genome Institute (JGI-PGF)"/>
            <person name="Walter F."/>
            <person name="Albersmeier A."/>
            <person name="Kalinowski J."/>
            <person name="Ruckert C."/>
        </authorList>
    </citation>
    <scope>NUCLEOTIDE SEQUENCE</scope>
    <source>
        <strain evidence="2">KCTC 23732</strain>
    </source>
</reference>
<sequence length="96" mass="11091">MFPLAWRLVGCWLKAKADLEAKDVSVIGPVNHDDFLLSIYFFDPSGHRLELGVHTATPEQDKVFREEAMSVLEVWEKTYDWSRRERVFGAATGYSR</sequence>
<dbReference type="InterPro" id="IPR000486">
    <property type="entry name" value="Xdiol_ring_cleave_dOase_1/2"/>
</dbReference>
<proteinExistence type="predicted"/>